<dbReference type="SMART" id="SM00213">
    <property type="entry name" value="UBQ"/>
    <property type="match status" value="1"/>
</dbReference>
<dbReference type="GO" id="GO:0003723">
    <property type="term" value="F:RNA binding"/>
    <property type="evidence" value="ECO:0007669"/>
    <property type="project" value="TreeGrafter"/>
</dbReference>
<dbReference type="Gene3D" id="3.10.20.90">
    <property type="entry name" value="Phosphatidylinositol 3-kinase Catalytic Subunit, Chain A, domain 1"/>
    <property type="match status" value="1"/>
</dbReference>
<evidence type="ECO:0000313" key="4">
    <source>
        <dbReference type="Proteomes" id="UP001162480"/>
    </source>
</evidence>
<dbReference type="AlphaFoldDB" id="A0AA36BTP5"/>
<dbReference type="PROSITE" id="PS00299">
    <property type="entry name" value="UBIQUITIN_1"/>
    <property type="match status" value="1"/>
</dbReference>
<dbReference type="Pfam" id="PF00240">
    <property type="entry name" value="ubiquitin"/>
    <property type="match status" value="1"/>
</dbReference>
<gene>
    <name evidence="3" type="ORF">OCTVUL_1B012004</name>
</gene>
<organism evidence="3 4">
    <name type="scientific">Octopus vulgaris</name>
    <name type="common">Common octopus</name>
    <dbReference type="NCBI Taxonomy" id="6645"/>
    <lineage>
        <taxon>Eukaryota</taxon>
        <taxon>Metazoa</taxon>
        <taxon>Spiralia</taxon>
        <taxon>Lophotrochozoa</taxon>
        <taxon>Mollusca</taxon>
        <taxon>Cephalopoda</taxon>
        <taxon>Coleoidea</taxon>
        <taxon>Octopodiformes</taxon>
        <taxon>Octopoda</taxon>
        <taxon>Incirrata</taxon>
        <taxon>Octopodidae</taxon>
        <taxon>Octopus</taxon>
    </lineage>
</organism>
<feature type="domain" description="Ubiquitin-like" evidence="2">
    <location>
        <begin position="60"/>
        <end position="127"/>
    </location>
</feature>
<dbReference type="Proteomes" id="UP001162480">
    <property type="component" value="Chromosome 24"/>
</dbReference>
<feature type="compositionally biased region" description="Basic and acidic residues" evidence="1">
    <location>
        <begin position="142"/>
        <end position="153"/>
    </location>
</feature>
<dbReference type="SUPFAM" id="SSF51197">
    <property type="entry name" value="Clavaminate synthase-like"/>
    <property type="match status" value="1"/>
</dbReference>
<dbReference type="CDD" id="cd17047">
    <property type="entry name" value="Ubl_UBFD1"/>
    <property type="match status" value="1"/>
</dbReference>
<dbReference type="InterPro" id="IPR039120">
    <property type="entry name" value="UBFD1"/>
</dbReference>
<dbReference type="InterPro" id="IPR000626">
    <property type="entry name" value="Ubiquitin-like_dom"/>
</dbReference>
<dbReference type="Gene3D" id="2.60.120.650">
    <property type="entry name" value="Cupin"/>
    <property type="match status" value="1"/>
</dbReference>
<name>A0AA36BTP5_OCTVU</name>
<proteinExistence type="predicted"/>
<reference evidence="3" key="1">
    <citation type="submission" date="2023-08" db="EMBL/GenBank/DDBJ databases">
        <authorList>
            <person name="Alioto T."/>
            <person name="Alioto T."/>
            <person name="Gomez Garrido J."/>
        </authorList>
    </citation>
    <scope>NUCLEOTIDE SEQUENCE</scope>
</reference>
<feature type="region of interest" description="Disordered" evidence="1">
    <location>
        <begin position="22"/>
        <end position="54"/>
    </location>
</feature>
<dbReference type="PROSITE" id="PS50053">
    <property type="entry name" value="UBIQUITIN_2"/>
    <property type="match status" value="1"/>
</dbReference>
<sequence length="385" mass="43267">MAEAAENSELSALKMENEQFECSADVNDSLPNDVEITDKDAQPTTETPNCSTADTPKECVPFKVVFNKQKFDVEFDLDKTISQVKTGIEKIIGVPATMQKIMFKGLARDDMTLRELKVTKGAKMLVVGSTLTDVLSVSTPTGEDKDETKEAATSKEPLSQQKVHKKVLEKYNKPEDVLPGFQGKKYPLPSQPISGMYNKSGGKVRLTFKLELDQLWIGTKERTDKIPMNTIKAVVTEALEGHEDYHIMGIQLGTTEASRYWVYWVPAQSNCDPEISVELRKHYEKPYFLPRDSEATSVDWIFMGGFGKGAHIHIDAVKRPSWQAMIAGKKTFMLIVPPECEHLCKYTLNVTMETGDILILDTNQWYHSTYIHPEEVSIAIGSEYD</sequence>
<protein>
    <submittedName>
        <fullName evidence="3">Domain-containing UBFD1</fullName>
    </submittedName>
</protein>
<feature type="region of interest" description="Disordered" evidence="1">
    <location>
        <begin position="137"/>
        <end position="159"/>
    </location>
</feature>
<evidence type="ECO:0000259" key="2">
    <source>
        <dbReference type="PROSITE" id="PS50053"/>
    </source>
</evidence>
<feature type="compositionally biased region" description="Polar residues" evidence="1">
    <location>
        <begin position="42"/>
        <end position="54"/>
    </location>
</feature>
<dbReference type="InterPro" id="IPR019954">
    <property type="entry name" value="Ubiquitin_CS"/>
</dbReference>
<evidence type="ECO:0000313" key="3">
    <source>
        <dbReference type="EMBL" id="CAI9740416.1"/>
    </source>
</evidence>
<dbReference type="InterPro" id="IPR057455">
    <property type="entry name" value="UBFD1_C"/>
</dbReference>
<dbReference type="PANTHER" id="PTHR16470">
    <property type="entry name" value="UBIQUITIN DOMAIN-CONTAINING PROTEIN UBFD1"/>
    <property type="match status" value="1"/>
</dbReference>
<accession>A0AA36BTP5</accession>
<keyword evidence="4" id="KW-1185">Reference proteome</keyword>
<evidence type="ECO:0000256" key="1">
    <source>
        <dbReference type="SAM" id="MobiDB-lite"/>
    </source>
</evidence>
<dbReference type="EMBL" id="OX597837">
    <property type="protein sequence ID" value="CAI9740416.1"/>
    <property type="molecule type" value="Genomic_DNA"/>
</dbReference>
<dbReference type="GO" id="GO:0045296">
    <property type="term" value="F:cadherin binding"/>
    <property type="evidence" value="ECO:0007669"/>
    <property type="project" value="TreeGrafter"/>
</dbReference>
<dbReference type="PANTHER" id="PTHR16470:SF0">
    <property type="entry name" value="UBIQUITIN DOMAIN-CONTAINING PROTEIN UBFD1"/>
    <property type="match status" value="1"/>
</dbReference>
<dbReference type="SUPFAM" id="SSF54236">
    <property type="entry name" value="Ubiquitin-like"/>
    <property type="match status" value="1"/>
</dbReference>
<dbReference type="Pfam" id="PF25343">
    <property type="entry name" value="PH_UBFD1_C"/>
    <property type="match status" value="1"/>
</dbReference>
<dbReference type="InterPro" id="IPR029071">
    <property type="entry name" value="Ubiquitin-like_domsf"/>
</dbReference>